<evidence type="ECO:0000313" key="3">
    <source>
        <dbReference type="Proteomes" id="UP000006919"/>
    </source>
</evidence>
<keyword evidence="1" id="KW-1133">Transmembrane helix</keyword>
<keyword evidence="1" id="KW-0812">Transmembrane</keyword>
<keyword evidence="1" id="KW-0472">Membrane</keyword>
<dbReference type="EMBL" id="CP002403">
    <property type="protein sequence ID" value="ADU22061.1"/>
    <property type="molecule type" value="Genomic_DNA"/>
</dbReference>
<protein>
    <submittedName>
        <fullName evidence="2">Uncharacterized protein</fullName>
    </submittedName>
</protein>
<accession>E6UH69</accession>
<evidence type="ECO:0000313" key="2">
    <source>
        <dbReference type="EMBL" id="ADU22061.1"/>
    </source>
</evidence>
<dbReference type="OrthoDB" id="1829139at2"/>
<dbReference type="AlphaFoldDB" id="E6UH69"/>
<sequence length="535" mass="58003">MATITLRKSKFDGLGSVLDKLCSSFGNYDATMKELKRSAGGVDSSTCNLEDVIDDISNSEESKEEKVKRAKELKSKLDTFVKSAVQREKDAADEIVKKKKEFYKKYDYLKPDSEKSFWERMGDKISGAAKAIGKWMLDHLDVIIAAVIIIAAIVICVFCPATAIAIIGIVVSALSAVMGIADLVCMATHGGKDIAPVLADSGHGTLAKIWKGTSTGLDVASMILPVGAGIKSAMTVGKKTFAQASKAMLKDTWKSIKGIPKGIKDGFAAFKTACKSDGFMKTLGKTAWGGFKSLTGLDDIAELKNIGKIKNNSLVALSSKNWDVDLDNMRMTPKTDKARNALEDASNKLNLNAKLDSVPLTKNGKLIDVDWDKISMKIDLPDGGGTITHLGKDQGFDMKNLGFGGVRGKDYDYAVEKFISTDYDRFGNSIRNEIYGNAGSRVNTTLNDVFGTNGVRYTSTSKKTGLFNSSGFTAHENYNMMYEHFVPTELHDIISHSGGTSHLVNEISKIRNIDHLFMRSGVSTLINGTQAVLSD</sequence>
<reference evidence="2 3" key="1">
    <citation type="journal article" date="2011" name="J. Bacteriol.">
        <title>Complete genome of the cellulolytic ruminal bacterium Ruminococcus albus 7.</title>
        <authorList>
            <person name="Suen G."/>
            <person name="Stevenson D.M."/>
            <person name="Bruce D.C."/>
            <person name="Chertkov O."/>
            <person name="Copeland A."/>
            <person name="Cheng J.F."/>
            <person name="Detter C."/>
            <person name="Detter J.C."/>
            <person name="Goodwin L.A."/>
            <person name="Han C.S."/>
            <person name="Hauser L.J."/>
            <person name="Ivanova N.N."/>
            <person name="Kyrpides N.C."/>
            <person name="Land M.L."/>
            <person name="Lapidus A."/>
            <person name="Lucas S."/>
            <person name="Ovchinnikova G."/>
            <person name="Pitluck S."/>
            <person name="Tapia R."/>
            <person name="Woyke T."/>
            <person name="Boyum J."/>
            <person name="Mead D."/>
            <person name="Weimer P.J."/>
        </authorList>
    </citation>
    <scope>NUCLEOTIDE SEQUENCE [LARGE SCALE GENOMIC DNA]</scope>
    <source>
        <strain evidence="3">ATCC 27210 / DSM 20455 / JCM 14654 / NCDO 2250 / 7</strain>
    </source>
</reference>
<proteinExistence type="predicted"/>
<gene>
    <name evidence="2" type="ordered locus">Rumal_1560</name>
</gene>
<dbReference type="Proteomes" id="UP000006919">
    <property type="component" value="Chromosome"/>
</dbReference>
<dbReference type="RefSeq" id="WP_013498226.1">
    <property type="nucleotide sequence ID" value="NC_014833.1"/>
</dbReference>
<organism evidence="2 3">
    <name type="scientific">Ruminococcus albus (strain ATCC 27210 / DSM 20455 / JCM 14654 / NCDO 2250 / 7)</name>
    <dbReference type="NCBI Taxonomy" id="697329"/>
    <lineage>
        <taxon>Bacteria</taxon>
        <taxon>Bacillati</taxon>
        <taxon>Bacillota</taxon>
        <taxon>Clostridia</taxon>
        <taxon>Eubacteriales</taxon>
        <taxon>Oscillospiraceae</taxon>
        <taxon>Ruminococcus</taxon>
    </lineage>
</organism>
<name>E6UH69_RUMA7</name>
<dbReference type="HOGENOM" id="CLU_508874_0_0_9"/>
<feature type="transmembrane region" description="Helical" evidence="1">
    <location>
        <begin position="142"/>
        <end position="171"/>
    </location>
</feature>
<evidence type="ECO:0000256" key="1">
    <source>
        <dbReference type="SAM" id="Phobius"/>
    </source>
</evidence>
<dbReference type="KEGG" id="ral:Rumal_1560"/>